<dbReference type="RefSeq" id="WP_229702019.1">
    <property type="nucleotide sequence ID" value="NZ_BMLS01000001.1"/>
</dbReference>
<evidence type="ECO:0000313" key="2">
    <source>
        <dbReference type="EMBL" id="GGO65200.1"/>
    </source>
</evidence>
<reference evidence="2" key="1">
    <citation type="journal article" date="2014" name="Int. J. Syst. Evol. Microbiol.">
        <title>Complete genome sequence of Corynebacterium casei LMG S-19264T (=DSM 44701T), isolated from a smear-ripened cheese.</title>
        <authorList>
            <consortium name="US DOE Joint Genome Institute (JGI-PGF)"/>
            <person name="Walter F."/>
            <person name="Albersmeier A."/>
            <person name="Kalinowski J."/>
            <person name="Ruckert C."/>
        </authorList>
    </citation>
    <scope>NUCLEOTIDE SEQUENCE</scope>
    <source>
        <strain evidence="2">CGMCC 1.7086</strain>
    </source>
</reference>
<sequence length="89" mass="9987">MSEVQVDEINVLKLSLHGRLVGYLAGFQGGRNVLSFADEFRRDAGRPTFSLITHPAFPRSEKIMSEPWARNQRLHPTLSNLLPESPSAK</sequence>
<protein>
    <recommendedName>
        <fullName evidence="1">HipA N-terminal subdomain 1 domain-containing protein</fullName>
    </recommendedName>
</protein>
<feature type="domain" description="HipA N-terminal subdomain 1" evidence="1">
    <location>
        <begin position="13"/>
        <end position="86"/>
    </location>
</feature>
<dbReference type="Proteomes" id="UP000606935">
    <property type="component" value="Unassembled WGS sequence"/>
</dbReference>
<comment type="caution">
    <text evidence="2">The sequence shown here is derived from an EMBL/GenBank/DDBJ whole genome shotgun (WGS) entry which is preliminary data.</text>
</comment>
<dbReference type="AlphaFoldDB" id="A0A917YSE5"/>
<organism evidence="2 3">
    <name type="scientific">Bowmanella pacifica</name>
    <dbReference type="NCBI Taxonomy" id="502051"/>
    <lineage>
        <taxon>Bacteria</taxon>
        <taxon>Pseudomonadati</taxon>
        <taxon>Pseudomonadota</taxon>
        <taxon>Gammaproteobacteria</taxon>
        <taxon>Alteromonadales</taxon>
        <taxon>Alteromonadaceae</taxon>
        <taxon>Bowmanella</taxon>
    </lineage>
</organism>
<evidence type="ECO:0000313" key="3">
    <source>
        <dbReference type="Proteomes" id="UP000606935"/>
    </source>
</evidence>
<dbReference type="InterPro" id="IPR017508">
    <property type="entry name" value="HipA_N1"/>
</dbReference>
<accession>A0A917YSE5</accession>
<reference evidence="2" key="2">
    <citation type="submission" date="2020-09" db="EMBL/GenBank/DDBJ databases">
        <authorList>
            <person name="Sun Q."/>
            <person name="Zhou Y."/>
        </authorList>
    </citation>
    <scope>NUCLEOTIDE SEQUENCE</scope>
    <source>
        <strain evidence="2">CGMCC 1.7086</strain>
    </source>
</reference>
<keyword evidence="3" id="KW-1185">Reference proteome</keyword>
<dbReference type="Pfam" id="PF13657">
    <property type="entry name" value="Couple_hipA"/>
    <property type="match status" value="1"/>
</dbReference>
<name>A0A917YSE5_9ALTE</name>
<dbReference type="EMBL" id="BMLS01000001">
    <property type="protein sequence ID" value="GGO65200.1"/>
    <property type="molecule type" value="Genomic_DNA"/>
</dbReference>
<evidence type="ECO:0000259" key="1">
    <source>
        <dbReference type="Pfam" id="PF13657"/>
    </source>
</evidence>
<gene>
    <name evidence="2" type="ORF">GCM10010982_06430</name>
</gene>
<proteinExistence type="predicted"/>